<accession>A0A9P0H830</accession>
<organism evidence="2 3">
    <name type="scientific">Nezara viridula</name>
    <name type="common">Southern green stink bug</name>
    <name type="synonym">Cimex viridulus</name>
    <dbReference type="NCBI Taxonomy" id="85310"/>
    <lineage>
        <taxon>Eukaryota</taxon>
        <taxon>Metazoa</taxon>
        <taxon>Ecdysozoa</taxon>
        <taxon>Arthropoda</taxon>
        <taxon>Hexapoda</taxon>
        <taxon>Insecta</taxon>
        <taxon>Pterygota</taxon>
        <taxon>Neoptera</taxon>
        <taxon>Paraneoptera</taxon>
        <taxon>Hemiptera</taxon>
        <taxon>Heteroptera</taxon>
        <taxon>Panheteroptera</taxon>
        <taxon>Pentatomomorpha</taxon>
        <taxon>Pentatomoidea</taxon>
        <taxon>Pentatomidae</taxon>
        <taxon>Pentatominae</taxon>
        <taxon>Nezara</taxon>
    </lineage>
</organism>
<dbReference type="EMBL" id="OV725079">
    <property type="protein sequence ID" value="CAH1397288.1"/>
    <property type="molecule type" value="Genomic_DNA"/>
</dbReference>
<reference evidence="2" key="1">
    <citation type="submission" date="2022-01" db="EMBL/GenBank/DDBJ databases">
        <authorList>
            <person name="King R."/>
        </authorList>
    </citation>
    <scope>NUCLEOTIDE SEQUENCE</scope>
</reference>
<feature type="compositionally biased region" description="Basic residues" evidence="1">
    <location>
        <begin position="66"/>
        <end position="75"/>
    </location>
</feature>
<proteinExistence type="predicted"/>
<gene>
    <name evidence="2" type="ORF">NEZAVI_LOCUS7144</name>
</gene>
<sequence length="82" mass="9222">MEIGSGYHSFEHSKIKMRRNRTYHEPFTKPARNHSYAKDPNSPGSSFPAGSPPWGEGDWPSATIGTKRRNGRRTSAKTDFSL</sequence>
<feature type="compositionally biased region" description="Low complexity" evidence="1">
    <location>
        <begin position="40"/>
        <end position="55"/>
    </location>
</feature>
<evidence type="ECO:0000256" key="1">
    <source>
        <dbReference type="SAM" id="MobiDB-lite"/>
    </source>
</evidence>
<evidence type="ECO:0000313" key="3">
    <source>
        <dbReference type="Proteomes" id="UP001152798"/>
    </source>
</evidence>
<protein>
    <submittedName>
        <fullName evidence="2">Uncharacterized protein</fullName>
    </submittedName>
</protein>
<dbReference type="AlphaFoldDB" id="A0A9P0H830"/>
<dbReference type="Proteomes" id="UP001152798">
    <property type="component" value="Chromosome 3"/>
</dbReference>
<feature type="region of interest" description="Disordered" evidence="1">
    <location>
        <begin position="1"/>
        <end position="82"/>
    </location>
</feature>
<evidence type="ECO:0000313" key="2">
    <source>
        <dbReference type="EMBL" id="CAH1397288.1"/>
    </source>
</evidence>
<name>A0A9P0H830_NEZVI</name>
<keyword evidence="3" id="KW-1185">Reference proteome</keyword>